<dbReference type="Pfam" id="PF02141">
    <property type="entry name" value="DENN"/>
    <property type="match status" value="1"/>
</dbReference>
<dbReference type="GO" id="GO:0031410">
    <property type="term" value="C:cytoplasmic vesicle"/>
    <property type="evidence" value="ECO:0007669"/>
    <property type="project" value="TreeGrafter"/>
</dbReference>
<dbReference type="PANTHER" id="PTHR12296:SF21">
    <property type="entry name" value="DENN DOMAIN-CONTAINING PROTEIN 3"/>
    <property type="match status" value="1"/>
</dbReference>
<evidence type="ECO:0000259" key="1">
    <source>
        <dbReference type="PROSITE" id="PS50211"/>
    </source>
</evidence>
<reference evidence="2 3" key="1">
    <citation type="journal article" date="2021" name="Elife">
        <title>Chloroplast acquisition without the gene transfer in kleptoplastic sea slugs, Plakobranchus ocellatus.</title>
        <authorList>
            <person name="Maeda T."/>
            <person name="Takahashi S."/>
            <person name="Yoshida T."/>
            <person name="Shimamura S."/>
            <person name="Takaki Y."/>
            <person name="Nagai Y."/>
            <person name="Toyoda A."/>
            <person name="Suzuki Y."/>
            <person name="Arimoto A."/>
            <person name="Ishii H."/>
            <person name="Satoh N."/>
            <person name="Nishiyama T."/>
            <person name="Hasebe M."/>
            <person name="Maruyama T."/>
            <person name="Minagawa J."/>
            <person name="Obokata J."/>
            <person name="Shigenobu S."/>
        </authorList>
    </citation>
    <scope>NUCLEOTIDE SEQUENCE [LARGE SCALE GENOMIC DNA]</scope>
</reference>
<comment type="caution">
    <text evidence="2">The sequence shown here is derived from an EMBL/GenBank/DDBJ whole genome shotgun (WGS) entry which is preliminary data.</text>
</comment>
<accession>A0AAV4FJ34</accession>
<dbReference type="Pfam" id="PF03456">
    <property type="entry name" value="uDENN"/>
    <property type="match status" value="1"/>
</dbReference>
<dbReference type="SMART" id="SM00800">
    <property type="entry name" value="uDENN"/>
    <property type="match status" value="1"/>
</dbReference>
<dbReference type="InterPro" id="IPR005113">
    <property type="entry name" value="uDENN_dom"/>
</dbReference>
<dbReference type="InterPro" id="IPR037516">
    <property type="entry name" value="Tripartite_DENN"/>
</dbReference>
<dbReference type="SMART" id="SM00799">
    <property type="entry name" value="DENN"/>
    <property type="match status" value="1"/>
</dbReference>
<dbReference type="Gene3D" id="3.30.450.200">
    <property type="match status" value="1"/>
</dbReference>
<dbReference type="Gene3D" id="3.40.50.11500">
    <property type="match status" value="1"/>
</dbReference>
<dbReference type="GO" id="GO:0032483">
    <property type="term" value="P:regulation of Rab protein signal transduction"/>
    <property type="evidence" value="ECO:0007669"/>
    <property type="project" value="TreeGrafter"/>
</dbReference>
<dbReference type="InterPro" id="IPR005112">
    <property type="entry name" value="dDENN_dom"/>
</dbReference>
<dbReference type="PROSITE" id="PS50211">
    <property type="entry name" value="DENN"/>
    <property type="match status" value="1"/>
</dbReference>
<organism evidence="2 3">
    <name type="scientific">Elysia marginata</name>
    <dbReference type="NCBI Taxonomy" id="1093978"/>
    <lineage>
        <taxon>Eukaryota</taxon>
        <taxon>Metazoa</taxon>
        <taxon>Spiralia</taxon>
        <taxon>Lophotrochozoa</taxon>
        <taxon>Mollusca</taxon>
        <taxon>Gastropoda</taxon>
        <taxon>Heterobranchia</taxon>
        <taxon>Euthyneura</taxon>
        <taxon>Panpulmonata</taxon>
        <taxon>Sacoglossa</taxon>
        <taxon>Placobranchoidea</taxon>
        <taxon>Plakobranchidae</taxon>
        <taxon>Elysia</taxon>
    </lineage>
</organism>
<dbReference type="InterPro" id="IPR043153">
    <property type="entry name" value="DENN_C"/>
</dbReference>
<dbReference type="InterPro" id="IPR001194">
    <property type="entry name" value="cDENN_dom"/>
</dbReference>
<name>A0AAV4FJ34_9GAST</name>
<gene>
    <name evidence="2" type="ORF">ElyMa_002121100</name>
</gene>
<dbReference type="SMART" id="SM00801">
    <property type="entry name" value="dDENN"/>
    <property type="match status" value="1"/>
</dbReference>
<dbReference type="EMBL" id="BMAT01004405">
    <property type="protein sequence ID" value="GFR72760.1"/>
    <property type="molecule type" value="Genomic_DNA"/>
</dbReference>
<dbReference type="AlphaFoldDB" id="A0AAV4FJ34"/>
<evidence type="ECO:0000313" key="2">
    <source>
        <dbReference type="EMBL" id="GFR72760.1"/>
    </source>
</evidence>
<keyword evidence="3" id="KW-1185">Reference proteome</keyword>
<dbReference type="InterPro" id="IPR051696">
    <property type="entry name" value="DENN_Domain_GEFs"/>
</dbReference>
<feature type="domain" description="UDENN" evidence="1">
    <location>
        <begin position="99"/>
        <end position="582"/>
    </location>
</feature>
<evidence type="ECO:0000313" key="3">
    <source>
        <dbReference type="Proteomes" id="UP000762676"/>
    </source>
</evidence>
<proteinExistence type="predicted"/>
<dbReference type="PANTHER" id="PTHR12296">
    <property type="entry name" value="DENN DOMAIN-CONTAINING PROTEIN 4"/>
    <property type="match status" value="1"/>
</dbReference>
<dbReference type="Proteomes" id="UP000762676">
    <property type="component" value="Unassembled WGS sequence"/>
</dbReference>
<dbReference type="Pfam" id="PF03455">
    <property type="entry name" value="dDENN"/>
    <property type="match status" value="1"/>
</dbReference>
<sequence>MAFNLYNRFAELMLVVGLDENTGLTPVHKGAAAASVEEEEEDEDSLSSLFFRQYEAQVLAAISSSKALVFQPNLMEDPSYPPRSDFANGDSTNFHNLRRSRMAANSSGSRRQVQAVNAAVIKQHLNKGDSSKSVADLPLSKDAIESITTFCFPDNAQVYRQKPDSNIHFLVLTDVSGSKTYASCLTFYKPYRLTKDDGGTIQFELRTHPHSGPGWRRASEEGSVDCYIPQCCVLVSKYPYFYAMKECLSCMISHVERDLEEMYQFIKDFTYTMTMAPVPPAGSVIVEMSVYNLSVSLFPSESPEKPVIDLPLHLAFLCFPVDDLLSIFTAILCEERLAFVSFNYALLTIIMESFLYYILPMTWRFTYVPILSASSLELLEAPGTFMMGCHSKHLDVVEQVEGLVVVNIDEGTVTINPTTNAGLGSYHPHNLSLSSVSAFTNSGVHDRSEFTLVDQSPQTIPSLPEEPAKLFKNICKRAKFQMELSDVQRPFYYDIEEERAFRMKKCLQFNTEIGFAFLEMMVNLFRGTLSYLKIDLRRFNKQQFLESIADCNRPFYQKVLNTDMFKQFLEDRLSEKVDYWTDHEIRTRPYAKRISQDMDASPGLSHRQQMKPMRKQVSVTTFSSLAPRTFEILRLPALNDTATYVKHSLNMLNKTIEASARDGIVTVIF</sequence>
<dbReference type="GO" id="GO:0005085">
    <property type="term" value="F:guanyl-nucleotide exchange factor activity"/>
    <property type="evidence" value="ECO:0007669"/>
    <property type="project" value="UniProtKB-ARBA"/>
</dbReference>
<protein>
    <submittedName>
        <fullName evidence="2">DENN domain-containing protein 3-like</fullName>
    </submittedName>
</protein>